<dbReference type="AlphaFoldDB" id="A0A4U3MJJ2"/>
<feature type="transmembrane region" description="Helical" evidence="5">
    <location>
        <begin position="47"/>
        <end position="69"/>
    </location>
</feature>
<evidence type="ECO:0000256" key="1">
    <source>
        <dbReference type="ARBA" id="ARBA00004141"/>
    </source>
</evidence>
<evidence type="ECO:0000313" key="7">
    <source>
        <dbReference type="EMBL" id="TKK89531.1"/>
    </source>
</evidence>
<dbReference type="Pfam" id="PF01061">
    <property type="entry name" value="ABC2_membrane"/>
    <property type="match status" value="1"/>
</dbReference>
<dbReference type="InterPro" id="IPR052902">
    <property type="entry name" value="ABC-2_transporter"/>
</dbReference>
<dbReference type="Proteomes" id="UP000308705">
    <property type="component" value="Unassembled WGS sequence"/>
</dbReference>
<organism evidence="7 8">
    <name type="scientific">Herbidospora galbida</name>
    <dbReference type="NCBI Taxonomy" id="2575442"/>
    <lineage>
        <taxon>Bacteria</taxon>
        <taxon>Bacillati</taxon>
        <taxon>Actinomycetota</taxon>
        <taxon>Actinomycetes</taxon>
        <taxon>Streptosporangiales</taxon>
        <taxon>Streptosporangiaceae</taxon>
        <taxon>Herbidospora</taxon>
    </lineage>
</organism>
<feature type="transmembrane region" description="Helical" evidence="5">
    <location>
        <begin position="211"/>
        <end position="232"/>
    </location>
</feature>
<dbReference type="PANTHER" id="PTHR43027:SF2">
    <property type="entry name" value="TRANSPORT PERMEASE PROTEIN"/>
    <property type="match status" value="1"/>
</dbReference>
<evidence type="ECO:0000256" key="3">
    <source>
        <dbReference type="ARBA" id="ARBA00022989"/>
    </source>
</evidence>
<feature type="transmembrane region" description="Helical" evidence="5">
    <location>
        <begin position="90"/>
        <end position="113"/>
    </location>
</feature>
<dbReference type="PANTHER" id="PTHR43027">
    <property type="entry name" value="DOXORUBICIN RESISTANCE ABC TRANSPORTER PERMEASE PROTEIN DRRC-RELATED"/>
    <property type="match status" value="1"/>
</dbReference>
<keyword evidence="2 5" id="KW-0812">Transmembrane</keyword>
<gene>
    <name evidence="7" type="ORF">FDA94_09070</name>
</gene>
<feature type="domain" description="ABC-2 type transporter transmembrane" evidence="6">
    <location>
        <begin position="14"/>
        <end position="202"/>
    </location>
</feature>
<evidence type="ECO:0000256" key="5">
    <source>
        <dbReference type="SAM" id="Phobius"/>
    </source>
</evidence>
<keyword evidence="3 5" id="KW-1133">Transmembrane helix</keyword>
<reference evidence="7 8" key="1">
    <citation type="submission" date="2019-04" db="EMBL/GenBank/DDBJ databases">
        <title>Herbidospora sp. NEAU-GS14.nov., a novel actinomycete isolated from soil.</title>
        <authorList>
            <person name="Han L."/>
        </authorList>
    </citation>
    <scope>NUCLEOTIDE SEQUENCE [LARGE SCALE GENOMIC DNA]</scope>
    <source>
        <strain evidence="7 8">NEAU-GS14</strain>
    </source>
</reference>
<comment type="subcellular location">
    <subcellularLocation>
        <location evidence="1">Membrane</location>
        <topology evidence="1">Multi-pass membrane protein</topology>
    </subcellularLocation>
</comment>
<dbReference type="GO" id="GO:0016020">
    <property type="term" value="C:membrane"/>
    <property type="evidence" value="ECO:0007669"/>
    <property type="project" value="UniProtKB-SubCell"/>
</dbReference>
<keyword evidence="8" id="KW-1185">Reference proteome</keyword>
<sequence>MTAYTIAHFRLTQRLFWRTPVSIWVALGFPVLFAWLLPLAVPNPERLIVGIIVMGAGLLGFATLLESFVVKRQQLILKRLRGTELPEMAIFGGEILTVVSIGLVQLVAIVAVANGVHGLALPANPALLLVTTLLALAVFGAMGVAVSGRVPSTGAIIAVSLPFHLLTLGLSGFAVPFSAFPAWALTVNGFLPFGRVAEGVTLAYFDPDAGLPALGAGWLVLIGWLVLSLLAARRWFRWEPRRG</sequence>
<evidence type="ECO:0000256" key="2">
    <source>
        <dbReference type="ARBA" id="ARBA00022692"/>
    </source>
</evidence>
<keyword evidence="4 5" id="KW-0472">Membrane</keyword>
<dbReference type="OrthoDB" id="3214063at2"/>
<accession>A0A4U3MJJ2</accession>
<dbReference type="RefSeq" id="WP_137246589.1">
    <property type="nucleotide sequence ID" value="NZ_SZQA01000006.1"/>
</dbReference>
<protein>
    <submittedName>
        <fullName evidence="7">ABC transporter permease</fullName>
    </submittedName>
</protein>
<evidence type="ECO:0000313" key="8">
    <source>
        <dbReference type="Proteomes" id="UP000308705"/>
    </source>
</evidence>
<feature type="transmembrane region" description="Helical" evidence="5">
    <location>
        <begin position="153"/>
        <end position="175"/>
    </location>
</feature>
<proteinExistence type="predicted"/>
<comment type="caution">
    <text evidence="7">The sequence shown here is derived from an EMBL/GenBank/DDBJ whole genome shotgun (WGS) entry which is preliminary data.</text>
</comment>
<feature type="transmembrane region" description="Helical" evidence="5">
    <location>
        <begin position="125"/>
        <end position="146"/>
    </location>
</feature>
<evidence type="ECO:0000259" key="6">
    <source>
        <dbReference type="Pfam" id="PF01061"/>
    </source>
</evidence>
<feature type="transmembrane region" description="Helical" evidence="5">
    <location>
        <begin position="21"/>
        <end position="41"/>
    </location>
</feature>
<evidence type="ECO:0000256" key="4">
    <source>
        <dbReference type="ARBA" id="ARBA00023136"/>
    </source>
</evidence>
<name>A0A4U3MJJ2_9ACTN</name>
<dbReference type="EMBL" id="SZQA01000006">
    <property type="protein sequence ID" value="TKK89531.1"/>
    <property type="molecule type" value="Genomic_DNA"/>
</dbReference>
<dbReference type="InterPro" id="IPR013525">
    <property type="entry name" value="ABC2_TM"/>
</dbReference>
<dbReference type="GO" id="GO:0140359">
    <property type="term" value="F:ABC-type transporter activity"/>
    <property type="evidence" value="ECO:0007669"/>
    <property type="project" value="InterPro"/>
</dbReference>